<dbReference type="FunFam" id="1.10.238.10:FF:000212">
    <property type="entry name" value="Mitochondrial Rho GTPase"/>
    <property type="match status" value="1"/>
</dbReference>
<dbReference type="InterPro" id="IPR027417">
    <property type="entry name" value="P-loop_NTPase"/>
</dbReference>
<evidence type="ECO:0000256" key="12">
    <source>
        <dbReference type="ARBA" id="ARBA00023134"/>
    </source>
</evidence>
<gene>
    <name evidence="16" type="ORF">VFH_III086720</name>
</gene>
<feature type="domain" description="Mitochondrial Rho GTPase 1/3 EF hand associated type-1" evidence="14">
    <location>
        <begin position="264"/>
        <end position="331"/>
    </location>
</feature>
<dbReference type="Pfam" id="PF00071">
    <property type="entry name" value="Ras"/>
    <property type="match status" value="1"/>
</dbReference>
<keyword evidence="13" id="KW-0472">Membrane</keyword>
<comment type="subcellular location">
    <subcellularLocation>
        <location evidence="1">Mitochondrion outer membrane</location>
        <topology evidence="1">Single-pass type IV membrane protein</topology>
    </subcellularLocation>
</comment>
<dbReference type="GO" id="GO:0005525">
    <property type="term" value="F:GTP binding"/>
    <property type="evidence" value="ECO:0007669"/>
    <property type="project" value="UniProtKB-KW"/>
</dbReference>
<dbReference type="Proteomes" id="UP001157006">
    <property type="component" value="Chromosome 3"/>
</dbReference>
<keyword evidence="7" id="KW-1000">Mitochondrion outer membrane</keyword>
<keyword evidence="3" id="KW-0812">Transmembrane</keyword>
<accession>A0AAV1A152</accession>
<evidence type="ECO:0000256" key="4">
    <source>
        <dbReference type="ARBA" id="ARBA00022723"/>
    </source>
</evidence>
<evidence type="ECO:0000259" key="14">
    <source>
        <dbReference type="Pfam" id="PF08355"/>
    </source>
</evidence>
<keyword evidence="17" id="KW-1185">Reference proteome</keyword>
<keyword evidence="9" id="KW-0106">Calcium</keyword>
<evidence type="ECO:0000313" key="17">
    <source>
        <dbReference type="Proteomes" id="UP001157006"/>
    </source>
</evidence>
<evidence type="ECO:0000256" key="8">
    <source>
        <dbReference type="ARBA" id="ARBA00022801"/>
    </source>
</evidence>
<keyword evidence="4" id="KW-0479">Metal-binding</keyword>
<evidence type="ECO:0000256" key="6">
    <source>
        <dbReference type="ARBA" id="ARBA00022741"/>
    </source>
</evidence>
<evidence type="ECO:0000313" key="16">
    <source>
        <dbReference type="EMBL" id="CAI8603443.1"/>
    </source>
</evidence>
<evidence type="ECO:0000256" key="3">
    <source>
        <dbReference type="ARBA" id="ARBA00022692"/>
    </source>
</evidence>
<dbReference type="GO" id="GO:0005741">
    <property type="term" value="C:mitochondrial outer membrane"/>
    <property type="evidence" value="ECO:0007669"/>
    <property type="project" value="UniProtKB-SubCell"/>
</dbReference>
<dbReference type="Pfam" id="PF08355">
    <property type="entry name" value="EF_assoc_1"/>
    <property type="match status" value="1"/>
</dbReference>
<organism evidence="16 17">
    <name type="scientific">Vicia faba</name>
    <name type="common">Broad bean</name>
    <name type="synonym">Faba vulgaris</name>
    <dbReference type="NCBI Taxonomy" id="3906"/>
    <lineage>
        <taxon>Eukaryota</taxon>
        <taxon>Viridiplantae</taxon>
        <taxon>Streptophyta</taxon>
        <taxon>Embryophyta</taxon>
        <taxon>Tracheophyta</taxon>
        <taxon>Spermatophyta</taxon>
        <taxon>Magnoliopsida</taxon>
        <taxon>eudicotyledons</taxon>
        <taxon>Gunneridae</taxon>
        <taxon>Pentapetalae</taxon>
        <taxon>rosids</taxon>
        <taxon>fabids</taxon>
        <taxon>Fabales</taxon>
        <taxon>Fabaceae</taxon>
        <taxon>Papilionoideae</taxon>
        <taxon>50 kb inversion clade</taxon>
        <taxon>NPAAA clade</taxon>
        <taxon>Hologalegina</taxon>
        <taxon>IRL clade</taxon>
        <taxon>Fabeae</taxon>
        <taxon>Vicia</taxon>
    </lineage>
</organism>
<dbReference type="InterPro" id="IPR013567">
    <property type="entry name" value="EF_hand_assoc_2"/>
</dbReference>
<evidence type="ECO:0000256" key="11">
    <source>
        <dbReference type="ARBA" id="ARBA00023128"/>
    </source>
</evidence>
<evidence type="ECO:0000256" key="2">
    <source>
        <dbReference type="ARBA" id="ARBA00007981"/>
    </source>
</evidence>
<name>A0AAV1A152_VICFA</name>
<keyword evidence="6" id="KW-0547">Nucleotide-binding</keyword>
<dbReference type="CDD" id="cd01892">
    <property type="entry name" value="Miro2"/>
    <property type="match status" value="1"/>
</dbReference>
<proteinExistence type="inferred from homology"/>
<protein>
    <recommendedName>
        <fullName evidence="18">Mitochondrial Rho GTPase</fullName>
    </recommendedName>
</protein>
<keyword evidence="11" id="KW-0496">Mitochondrion</keyword>
<evidence type="ECO:0000256" key="13">
    <source>
        <dbReference type="ARBA" id="ARBA00023136"/>
    </source>
</evidence>
<dbReference type="EMBL" id="OX451738">
    <property type="protein sequence ID" value="CAI8603443.1"/>
    <property type="molecule type" value="Genomic_DNA"/>
</dbReference>
<dbReference type="Gene3D" id="3.40.50.300">
    <property type="entry name" value="P-loop containing nucleotide triphosphate hydrolases"/>
    <property type="match status" value="2"/>
</dbReference>
<keyword evidence="8" id="KW-0378">Hydrolase</keyword>
<keyword evidence="12" id="KW-0342">GTP-binding</keyword>
<dbReference type="InterPro" id="IPR011992">
    <property type="entry name" value="EF-hand-dom_pair"/>
</dbReference>
<dbReference type="InterPro" id="IPR052266">
    <property type="entry name" value="Miro-EF-hand_domain"/>
</dbReference>
<evidence type="ECO:0000256" key="10">
    <source>
        <dbReference type="ARBA" id="ARBA00022989"/>
    </source>
</evidence>
<evidence type="ECO:0000256" key="1">
    <source>
        <dbReference type="ARBA" id="ARBA00004200"/>
    </source>
</evidence>
<reference evidence="16 17" key="1">
    <citation type="submission" date="2023-01" db="EMBL/GenBank/DDBJ databases">
        <authorList>
            <person name="Kreplak J."/>
        </authorList>
    </citation>
    <scope>NUCLEOTIDE SEQUENCE [LARGE SCALE GENOMIC DNA]</scope>
</reference>
<dbReference type="PANTHER" id="PTHR46819:SF1">
    <property type="entry name" value="EF-HAND CALCIUM-BINDING DOMAIN-CONTAINING PROTEIN 7"/>
    <property type="match status" value="1"/>
</dbReference>
<dbReference type="Gene3D" id="1.10.238.10">
    <property type="entry name" value="EF-hand"/>
    <property type="match status" value="2"/>
</dbReference>
<comment type="similarity">
    <text evidence="2">Belongs to the mitochondrial Rho GTPase family.</text>
</comment>
<evidence type="ECO:0000259" key="15">
    <source>
        <dbReference type="Pfam" id="PF08356"/>
    </source>
</evidence>
<dbReference type="SUPFAM" id="SSF47473">
    <property type="entry name" value="EF-hand"/>
    <property type="match status" value="1"/>
</dbReference>
<evidence type="ECO:0000256" key="5">
    <source>
        <dbReference type="ARBA" id="ARBA00022737"/>
    </source>
</evidence>
<dbReference type="AlphaFoldDB" id="A0AAV1A152"/>
<evidence type="ECO:0000256" key="7">
    <source>
        <dbReference type="ARBA" id="ARBA00022787"/>
    </source>
</evidence>
<keyword evidence="10" id="KW-1133">Transmembrane helix</keyword>
<dbReference type="FunFam" id="3.40.50.300:FF:000553">
    <property type="entry name" value="Mitochondrial Rho GTPase"/>
    <property type="match status" value="1"/>
</dbReference>
<dbReference type="SUPFAM" id="SSF52540">
    <property type="entry name" value="P-loop containing nucleoside triphosphate hydrolases"/>
    <property type="match status" value="2"/>
</dbReference>
<evidence type="ECO:0008006" key="18">
    <source>
        <dbReference type="Google" id="ProtNLM"/>
    </source>
</evidence>
<dbReference type="InterPro" id="IPR001806">
    <property type="entry name" value="Small_GTPase"/>
</dbReference>
<dbReference type="Pfam" id="PF08356">
    <property type="entry name" value="EF_assoc_2"/>
    <property type="match status" value="1"/>
</dbReference>
<dbReference type="InterPro" id="IPR013566">
    <property type="entry name" value="EF_hand_assoc_1"/>
</dbReference>
<dbReference type="PANTHER" id="PTHR46819">
    <property type="entry name" value="EF-HAND CALCIUM-BINDING DOMAIN-CONTAINING PROTEIN 7"/>
    <property type="match status" value="1"/>
</dbReference>
<keyword evidence="5" id="KW-0677">Repeat</keyword>
<dbReference type="GO" id="GO:0003924">
    <property type="term" value="F:GTPase activity"/>
    <property type="evidence" value="ECO:0007669"/>
    <property type="project" value="InterPro"/>
</dbReference>
<dbReference type="GO" id="GO:0046872">
    <property type="term" value="F:metal ion binding"/>
    <property type="evidence" value="ECO:0007669"/>
    <property type="project" value="UniProtKB-KW"/>
</dbReference>
<evidence type="ECO:0000256" key="9">
    <source>
        <dbReference type="ARBA" id="ARBA00022837"/>
    </source>
</evidence>
<feature type="domain" description="EF hand associated type-2" evidence="15">
    <location>
        <begin position="193"/>
        <end position="227"/>
    </location>
</feature>
<sequence>MVRASANSVNPHVHSGVRIVVAGDQGTGKSSLISTAASENFRPNVAPVLPPSTLALDLYPDHVPITVIDTTSSIPDIDRLSTFWLPHLRNLEVRVPVIVVGCKLDLRDETSRQIQVPEVFYYAQKAVLHPTAPLFDQETQTLKPRCVRALKRIFILCDHGRDGALSDAELNDFQVKCFNAPLQPSEIIGVKKTVLRKFGYNDDIKLADDLFPPLKYTPDQSVELTNEAIEFLKTIFDAFDADFDGMLRPCELEELFSTAPESPWIGNPYEDAAERNAFQGLSLDAFLSEWALMTLLNPTFSVENLIYLGYSGDPLSAVRVTRKRRTDRKRQLSERNVLQCFVFGPRNAGKSALLNSFIGRPYSEAYNPTIEDRYAVNVVDIAKENKKYLVLKEIPESGVEKLLANKESLASCDIAVFVHDRSVESSWRASSELLVNIAGHGENTGFEVPCLIVAAKDDLESFTSAIQDSIRVSQDMGVEAPIPISVKLGDFNNVFHRIVKAAEHPHLSIPETEAGKNRKHYNKLIGRSLMCVSGCYAT</sequence>